<dbReference type="SMART" id="SM00646">
    <property type="entry name" value="Ami_3"/>
    <property type="match status" value="1"/>
</dbReference>
<evidence type="ECO:0000256" key="1">
    <source>
        <dbReference type="ARBA" id="ARBA00022801"/>
    </source>
</evidence>
<dbReference type="GO" id="GO:0008745">
    <property type="term" value="F:N-acetylmuramoyl-L-alanine amidase activity"/>
    <property type="evidence" value="ECO:0007669"/>
    <property type="project" value="InterPro"/>
</dbReference>
<dbReference type="CDD" id="cd02696">
    <property type="entry name" value="MurNAc-LAA"/>
    <property type="match status" value="1"/>
</dbReference>
<name>A0A2H6BQL5_MICAE</name>
<reference evidence="3" key="1">
    <citation type="submission" date="2017-12" db="EMBL/GenBank/DDBJ databases">
        <title>Improved Draft Genome Sequence of Microcystis aeruginosa NIES-298, a Microcystin-Producing Cyanobacterium from Lake Kasumigaura, Japan.</title>
        <authorList>
            <person name="Yamaguchi H."/>
            <person name="Suzuki S."/>
            <person name="Kawachi M."/>
        </authorList>
    </citation>
    <scope>NUCLEOTIDE SEQUENCE [LARGE SCALE GENOMIC DNA]</scope>
    <source>
        <strain evidence="3">NIES-298</strain>
    </source>
</reference>
<keyword evidence="1" id="KW-0378">Hydrolase</keyword>
<dbReference type="Proteomes" id="UP000236321">
    <property type="component" value="Unassembled WGS sequence"/>
</dbReference>
<comment type="caution">
    <text evidence="2">The sequence shown here is derived from an EMBL/GenBank/DDBJ whole genome shotgun (WGS) entry which is preliminary data.</text>
</comment>
<dbReference type="InterPro" id="IPR002508">
    <property type="entry name" value="MurNAc-LAA_cat"/>
</dbReference>
<organism evidence="2 3">
    <name type="scientific">Microcystis aeruginosa NIES-298</name>
    <dbReference type="NCBI Taxonomy" id="449468"/>
    <lineage>
        <taxon>Bacteria</taxon>
        <taxon>Bacillati</taxon>
        <taxon>Cyanobacteriota</taxon>
        <taxon>Cyanophyceae</taxon>
        <taxon>Oscillatoriophycideae</taxon>
        <taxon>Chroococcales</taxon>
        <taxon>Microcystaceae</taxon>
        <taxon>Microcystis</taxon>
    </lineage>
</organism>
<evidence type="ECO:0000313" key="2">
    <source>
        <dbReference type="EMBL" id="GBD52489.1"/>
    </source>
</evidence>
<dbReference type="SUPFAM" id="SSF53187">
    <property type="entry name" value="Zn-dependent exopeptidases"/>
    <property type="match status" value="1"/>
</dbReference>
<protein>
    <submittedName>
        <fullName evidence="2">Probable N-acetylmuramoyl-L-alanine amidase</fullName>
    </submittedName>
</protein>
<dbReference type="Gene3D" id="3.40.630.40">
    <property type="entry name" value="Zn-dependent exopeptidases"/>
    <property type="match status" value="1"/>
</dbReference>
<proteinExistence type="predicted"/>
<dbReference type="RefSeq" id="WP_002750577.1">
    <property type="nucleotide sequence ID" value="NZ_BEIU01000005.1"/>
</dbReference>
<dbReference type="GO" id="GO:0009253">
    <property type="term" value="P:peptidoglycan catabolic process"/>
    <property type="evidence" value="ECO:0007669"/>
    <property type="project" value="InterPro"/>
</dbReference>
<dbReference type="InterPro" id="IPR050695">
    <property type="entry name" value="N-acetylmuramoyl_amidase_3"/>
</dbReference>
<dbReference type="Pfam" id="PF01520">
    <property type="entry name" value="Amidase_3"/>
    <property type="match status" value="1"/>
</dbReference>
<dbReference type="AlphaFoldDB" id="A0A2H6BQL5"/>
<dbReference type="PANTHER" id="PTHR30404:SF0">
    <property type="entry name" value="N-ACETYLMURAMOYL-L-ALANINE AMIDASE AMIC"/>
    <property type="match status" value="1"/>
</dbReference>
<dbReference type="EMBL" id="BEYQ01000004">
    <property type="protein sequence ID" value="GBD52489.1"/>
    <property type="molecule type" value="Genomic_DNA"/>
</dbReference>
<dbReference type="GO" id="GO:0030288">
    <property type="term" value="C:outer membrane-bounded periplasmic space"/>
    <property type="evidence" value="ECO:0007669"/>
    <property type="project" value="TreeGrafter"/>
</dbReference>
<dbReference type="PANTHER" id="PTHR30404">
    <property type="entry name" value="N-ACETYLMURAMOYL-L-ALANINE AMIDASE"/>
    <property type="match status" value="1"/>
</dbReference>
<accession>A0A2H6BQL5</accession>
<sequence>MKFGIDMGHNCPPHDIGASGVRQEDVVIKEVGTRLIAKLAAAGHSVINCTPTSAVSLNDSLRKRANKANSNNVDIFVSIHFNAFQPTTKAMGSEVYGISQTSQAIAKSVLTEIVKLGFKNRGVKNTRFSVLVNTSMPAILIECCFVDSQADMDLFDAEKMAEAIKVGLIGDADDNSTPEPATLRITQKTVLKPSTEQSSELEASTLVGIEPGDYAVLDVRLEERHFWVKWPDKSQANRDEHFIFEEFAKIVQ</sequence>
<gene>
    <name evidence="2" type="ORF">BGM30_15820</name>
</gene>
<evidence type="ECO:0000313" key="3">
    <source>
        <dbReference type="Proteomes" id="UP000236321"/>
    </source>
</evidence>